<comment type="caution">
    <text evidence="2">The sequence shown here is derived from an EMBL/GenBank/DDBJ whole genome shotgun (WGS) entry which is preliminary data.</text>
</comment>
<dbReference type="Proteomes" id="UP001055804">
    <property type="component" value="Unassembled WGS sequence"/>
</dbReference>
<keyword evidence="1" id="KW-0732">Signal</keyword>
<reference evidence="2" key="1">
    <citation type="submission" date="2022-06" db="EMBL/GenBank/DDBJ databases">
        <title>Isolation and Genomics of Futiania mangrovii gen. nov., sp. nov., a Rare and Metabolically-versatile member in the Class Alphaproteobacteria.</title>
        <authorList>
            <person name="Liu L."/>
            <person name="Huang W.-C."/>
            <person name="Pan J."/>
            <person name="Li J."/>
            <person name="Huang Y."/>
            <person name="Du H."/>
            <person name="Liu Y."/>
            <person name="Li M."/>
        </authorList>
    </citation>
    <scope>NUCLEOTIDE SEQUENCE</scope>
    <source>
        <strain evidence="2">FT118</strain>
    </source>
</reference>
<accession>A0A9J6PHI2</accession>
<evidence type="ECO:0000313" key="2">
    <source>
        <dbReference type="EMBL" id="MCP1335546.1"/>
    </source>
</evidence>
<proteinExistence type="predicted"/>
<evidence type="ECO:0000256" key="1">
    <source>
        <dbReference type="SAM" id="SignalP"/>
    </source>
</evidence>
<dbReference type="RefSeq" id="WP_269331487.1">
    <property type="nucleotide sequence ID" value="NZ_JAMZFT010000001.1"/>
</dbReference>
<feature type="chain" id="PRO_5039932232" description="Tetratricopeptide repeat protein" evidence="1">
    <location>
        <begin position="17"/>
        <end position="461"/>
    </location>
</feature>
<evidence type="ECO:0000313" key="3">
    <source>
        <dbReference type="Proteomes" id="UP001055804"/>
    </source>
</evidence>
<name>A0A9J6PHI2_9PROT</name>
<sequence length="461" mass="49128">MKTLTFALFLSGLMFAAVQPAEGRQPGDCAAAGEASTCLLASAEALLPEIEPVQRAGIAIEIARVREQGGGQSLLRLAEEALAVADRNPDNWRSSQLIATAASIVSEMGNHDRAATIIAERYRGDLGPLGSILQKIAGRSPQDARRLAETITLKPLPGLSRTKFSEAGYAYEETRFVIGAEMVRAGDTAGEEMMDGAIAALKAMNPRYVGQFLPWLVRDMAAAGQAERAEALIADLAISTHDAAKARIALARFFVEKAQEAYVDRRGEDVEAFTGQARELVAPVSGKLDKAVADLKILAALAEAIPEEEARAGLEQAMPAIFDASDGDAKLEGLLAFAEAAAALPDLATVQKAAQDVEAVSARLQSKGRKISVYEPQRRAMRMVAVAAARDGNADVMRTALSRLDGLWLDYAHGMVAFEFWLKGDRVAALEHVGRIEAPDVRTQQLISLARQAEGKAGAAQ</sequence>
<gene>
    <name evidence="2" type="ORF">NJQ99_03905</name>
</gene>
<dbReference type="AlphaFoldDB" id="A0A9J6PHI2"/>
<evidence type="ECO:0008006" key="4">
    <source>
        <dbReference type="Google" id="ProtNLM"/>
    </source>
</evidence>
<keyword evidence="3" id="KW-1185">Reference proteome</keyword>
<dbReference type="EMBL" id="JAMZFT010000001">
    <property type="protein sequence ID" value="MCP1335546.1"/>
    <property type="molecule type" value="Genomic_DNA"/>
</dbReference>
<protein>
    <recommendedName>
        <fullName evidence="4">Tetratricopeptide repeat protein</fullName>
    </recommendedName>
</protein>
<feature type="signal peptide" evidence="1">
    <location>
        <begin position="1"/>
        <end position="16"/>
    </location>
</feature>
<organism evidence="2 3">
    <name type="scientific">Futiania mangrovi</name>
    <dbReference type="NCBI Taxonomy" id="2959716"/>
    <lineage>
        <taxon>Bacteria</taxon>
        <taxon>Pseudomonadati</taxon>
        <taxon>Pseudomonadota</taxon>
        <taxon>Alphaproteobacteria</taxon>
        <taxon>Futianiales</taxon>
        <taxon>Futianiaceae</taxon>
        <taxon>Futiania</taxon>
    </lineage>
</organism>